<dbReference type="Proteomes" id="UP000535890">
    <property type="component" value="Unassembled WGS sequence"/>
</dbReference>
<keyword evidence="3" id="KW-1185">Reference proteome</keyword>
<evidence type="ECO:0000313" key="3">
    <source>
        <dbReference type="Proteomes" id="UP000535890"/>
    </source>
</evidence>
<gene>
    <name evidence="2" type="ORF">BJ983_002876</name>
</gene>
<organism evidence="2 3">
    <name type="scientific">Actinomycetospora corticicola</name>
    <dbReference type="NCBI Taxonomy" id="663602"/>
    <lineage>
        <taxon>Bacteria</taxon>
        <taxon>Bacillati</taxon>
        <taxon>Actinomycetota</taxon>
        <taxon>Actinomycetes</taxon>
        <taxon>Pseudonocardiales</taxon>
        <taxon>Pseudonocardiaceae</taxon>
        <taxon>Actinomycetospora</taxon>
    </lineage>
</organism>
<proteinExistence type="predicted"/>
<dbReference type="RefSeq" id="WP_179794400.1">
    <property type="nucleotide sequence ID" value="NZ_BAABHP010000021.1"/>
</dbReference>
<name>A0A7Y9J6T9_9PSEU</name>
<feature type="compositionally biased region" description="Low complexity" evidence="1">
    <location>
        <begin position="241"/>
        <end position="252"/>
    </location>
</feature>
<dbReference type="AlphaFoldDB" id="A0A7Y9J6T9"/>
<sequence>MMAFAMIDDLTGDSHPVEAAHKLTLHLDRHLVAEGDTSEIAGWDVASTDPRELLAQLGEHLSGVAAPLRPVGPLPGVESLRQALKGVRGGPPPALDADADADADADEARAGGAEVRQPTPAGGQDTDPGDEDATDDPEVVEQPAVVPAPRPAPRPTAPERVAEAVGGQATDATIRLWAHQHNVPCSMTGKLNAWARAGYLRVQGGAPDQQLWEDYRASIKPSPAARPADETPSPPDPSPPAGRAATAPTAPDRAGRGPDGPPAPAPSGKNGSGAGADQGRPRPEQLDLAEELAADGATPMTIVNRTGVSLVFARELVSKAKGPRR</sequence>
<accession>A0A7Y9J6T9</accession>
<comment type="caution">
    <text evidence="2">The sequence shown here is derived from an EMBL/GenBank/DDBJ whole genome shotgun (WGS) entry which is preliminary data.</text>
</comment>
<feature type="compositionally biased region" description="Acidic residues" evidence="1">
    <location>
        <begin position="127"/>
        <end position="138"/>
    </location>
</feature>
<reference evidence="2 3" key="1">
    <citation type="submission" date="2020-07" db="EMBL/GenBank/DDBJ databases">
        <title>Sequencing the genomes of 1000 actinobacteria strains.</title>
        <authorList>
            <person name="Klenk H.-P."/>
        </authorList>
    </citation>
    <scope>NUCLEOTIDE SEQUENCE [LARGE SCALE GENOMIC DNA]</scope>
    <source>
        <strain evidence="2 3">DSM 45772</strain>
    </source>
</reference>
<dbReference type="EMBL" id="JACCBN010000001">
    <property type="protein sequence ID" value="NYD36774.1"/>
    <property type="molecule type" value="Genomic_DNA"/>
</dbReference>
<evidence type="ECO:0000256" key="1">
    <source>
        <dbReference type="SAM" id="MobiDB-lite"/>
    </source>
</evidence>
<evidence type="ECO:0000313" key="2">
    <source>
        <dbReference type="EMBL" id="NYD36774.1"/>
    </source>
</evidence>
<protein>
    <submittedName>
        <fullName evidence="2">Uncharacterized protein</fullName>
    </submittedName>
</protein>
<feature type="region of interest" description="Disordered" evidence="1">
    <location>
        <begin position="221"/>
        <end position="286"/>
    </location>
</feature>
<feature type="region of interest" description="Disordered" evidence="1">
    <location>
        <begin position="84"/>
        <end position="138"/>
    </location>
</feature>